<keyword evidence="9 16" id="KW-0547">Nucleotide-binding</keyword>
<dbReference type="GO" id="GO:0004849">
    <property type="term" value="F:uridine kinase activity"/>
    <property type="evidence" value="ECO:0007669"/>
    <property type="project" value="UniProtKB-UniRule"/>
</dbReference>
<dbReference type="GO" id="GO:0005737">
    <property type="term" value="C:cytoplasm"/>
    <property type="evidence" value="ECO:0007669"/>
    <property type="project" value="UniProtKB-SubCell"/>
</dbReference>
<evidence type="ECO:0000256" key="7">
    <source>
        <dbReference type="ARBA" id="ARBA00022490"/>
    </source>
</evidence>
<keyword evidence="20" id="KW-1185">Reference proteome</keyword>
<gene>
    <name evidence="16" type="primary">udk</name>
    <name evidence="19" type="ORF">SAMN02745120_0314</name>
</gene>
<dbReference type="SUPFAM" id="SSF52540">
    <property type="entry name" value="P-loop containing nucleoside triphosphate hydrolases"/>
    <property type="match status" value="1"/>
</dbReference>
<dbReference type="Proteomes" id="UP000243406">
    <property type="component" value="Unassembled WGS sequence"/>
</dbReference>
<evidence type="ECO:0000256" key="17">
    <source>
        <dbReference type="RuleBase" id="RU003825"/>
    </source>
</evidence>
<evidence type="ECO:0000256" key="6">
    <source>
        <dbReference type="ARBA" id="ARBA00021478"/>
    </source>
</evidence>
<dbReference type="GO" id="GO:0043771">
    <property type="term" value="F:cytidine kinase activity"/>
    <property type="evidence" value="ECO:0007669"/>
    <property type="project" value="RHEA"/>
</dbReference>
<proteinExistence type="inferred from homology"/>
<evidence type="ECO:0000256" key="2">
    <source>
        <dbReference type="ARBA" id="ARBA00004690"/>
    </source>
</evidence>
<dbReference type="InterPro" id="IPR026008">
    <property type="entry name" value="Uridine_kinase"/>
</dbReference>
<evidence type="ECO:0000256" key="9">
    <source>
        <dbReference type="ARBA" id="ARBA00022741"/>
    </source>
</evidence>
<evidence type="ECO:0000256" key="13">
    <source>
        <dbReference type="ARBA" id="ARBA00031452"/>
    </source>
</evidence>
<keyword evidence="11 16" id="KW-0067">ATP-binding</keyword>
<dbReference type="OrthoDB" id="9777642at2"/>
<dbReference type="UniPathway" id="UPA00574">
    <property type="reaction ID" value="UER00637"/>
</dbReference>
<dbReference type="NCBIfam" id="TIGR00235">
    <property type="entry name" value="udk"/>
    <property type="match status" value="1"/>
</dbReference>
<evidence type="ECO:0000313" key="19">
    <source>
        <dbReference type="EMBL" id="SKB25502.1"/>
    </source>
</evidence>
<evidence type="ECO:0000256" key="11">
    <source>
        <dbReference type="ARBA" id="ARBA00022840"/>
    </source>
</evidence>
<dbReference type="EC" id="2.7.1.48" evidence="5 16"/>
<evidence type="ECO:0000256" key="4">
    <source>
        <dbReference type="ARBA" id="ARBA00005408"/>
    </source>
</evidence>
<evidence type="ECO:0000256" key="3">
    <source>
        <dbReference type="ARBA" id="ARBA00004784"/>
    </source>
</evidence>
<evidence type="ECO:0000313" key="20">
    <source>
        <dbReference type="Proteomes" id="UP000243406"/>
    </source>
</evidence>
<organism evidence="19 20">
    <name type="scientific">Acetoanaerobium noterae</name>
    <dbReference type="NCBI Taxonomy" id="745369"/>
    <lineage>
        <taxon>Bacteria</taxon>
        <taxon>Bacillati</taxon>
        <taxon>Bacillota</taxon>
        <taxon>Clostridia</taxon>
        <taxon>Peptostreptococcales</taxon>
        <taxon>Filifactoraceae</taxon>
        <taxon>Acetoanaerobium</taxon>
    </lineage>
</organism>
<dbReference type="Pfam" id="PF00485">
    <property type="entry name" value="PRK"/>
    <property type="match status" value="1"/>
</dbReference>
<reference evidence="20" key="1">
    <citation type="submission" date="2017-02" db="EMBL/GenBank/DDBJ databases">
        <authorList>
            <person name="Varghese N."/>
            <person name="Submissions S."/>
        </authorList>
    </citation>
    <scope>NUCLEOTIDE SEQUENCE [LARGE SCALE GENOMIC DNA]</scope>
    <source>
        <strain evidence="20">ATCC 35199</strain>
    </source>
</reference>
<keyword evidence="8 16" id="KW-0808">Transferase</keyword>
<dbReference type="GO" id="GO:0005524">
    <property type="term" value="F:ATP binding"/>
    <property type="evidence" value="ECO:0007669"/>
    <property type="project" value="UniProtKB-UniRule"/>
</dbReference>
<evidence type="ECO:0000256" key="14">
    <source>
        <dbReference type="ARBA" id="ARBA00047436"/>
    </source>
</evidence>
<sequence>MLRPIFIGITGGTGSGKSTVVKTIIENIPPSDIAMIEQDAYYKDQTNLPMEERIKANYDHPLAFDNDLLIEHLNLLLEGQTIEKPVYDFENHTRFRDKTVTVHPRSIIIVEGIMILEDERLRNLLDIKIFVNTDADIRILRRIQRDINERGRTVDSVIAQYLATVRPAHLQFIEPNKRYADIIIPEGGHNAVAIDLVVAKLKSIIQEQMI</sequence>
<evidence type="ECO:0000256" key="12">
    <source>
        <dbReference type="ARBA" id="ARBA00030641"/>
    </source>
</evidence>
<evidence type="ECO:0000256" key="16">
    <source>
        <dbReference type="HAMAP-Rule" id="MF_00551"/>
    </source>
</evidence>
<name>A0A1T4ZRY6_9FIRM</name>
<protein>
    <recommendedName>
        <fullName evidence="6 16">Uridine kinase</fullName>
        <ecNumber evidence="5 16">2.7.1.48</ecNumber>
    </recommendedName>
    <alternativeName>
        <fullName evidence="12 16">Cytidine monophosphokinase</fullName>
    </alternativeName>
    <alternativeName>
        <fullName evidence="13 16">Uridine monophosphokinase</fullName>
    </alternativeName>
</protein>
<evidence type="ECO:0000256" key="10">
    <source>
        <dbReference type="ARBA" id="ARBA00022777"/>
    </source>
</evidence>
<dbReference type="NCBIfam" id="NF004018">
    <property type="entry name" value="PRK05480.1"/>
    <property type="match status" value="1"/>
</dbReference>
<dbReference type="AlphaFoldDB" id="A0A1T4ZRY6"/>
<dbReference type="PRINTS" id="PR00988">
    <property type="entry name" value="URIDINKINASE"/>
</dbReference>
<comment type="catalytic activity">
    <reaction evidence="14 17">
        <text>cytidine + ATP = CMP + ADP + H(+)</text>
        <dbReference type="Rhea" id="RHEA:24674"/>
        <dbReference type="ChEBI" id="CHEBI:15378"/>
        <dbReference type="ChEBI" id="CHEBI:17562"/>
        <dbReference type="ChEBI" id="CHEBI:30616"/>
        <dbReference type="ChEBI" id="CHEBI:60377"/>
        <dbReference type="ChEBI" id="CHEBI:456216"/>
        <dbReference type="EC" id="2.7.1.48"/>
    </reaction>
</comment>
<dbReference type="Gene3D" id="3.40.50.300">
    <property type="entry name" value="P-loop containing nucleotide triphosphate hydrolases"/>
    <property type="match status" value="1"/>
</dbReference>
<evidence type="ECO:0000256" key="5">
    <source>
        <dbReference type="ARBA" id="ARBA00012137"/>
    </source>
</evidence>
<dbReference type="GO" id="GO:0044211">
    <property type="term" value="P:CTP salvage"/>
    <property type="evidence" value="ECO:0007669"/>
    <property type="project" value="UniProtKB-UniRule"/>
</dbReference>
<comment type="pathway">
    <text evidence="2 16 17">Pyrimidine metabolism; UMP biosynthesis via salvage pathway; UMP from uridine: step 1/1.</text>
</comment>
<accession>A0A1T4ZRY6</accession>
<dbReference type="PANTHER" id="PTHR10285">
    <property type="entry name" value="URIDINE KINASE"/>
    <property type="match status" value="1"/>
</dbReference>
<comment type="pathway">
    <text evidence="3 16 17">Pyrimidine metabolism; CTP biosynthesis via salvage pathway; CTP from cytidine: step 1/3.</text>
</comment>
<dbReference type="EMBL" id="FUYN01000001">
    <property type="protein sequence ID" value="SKB25502.1"/>
    <property type="molecule type" value="Genomic_DNA"/>
</dbReference>
<dbReference type="RefSeq" id="WP_079588308.1">
    <property type="nucleotide sequence ID" value="NZ_FUYN01000001.1"/>
</dbReference>
<dbReference type="InterPro" id="IPR000764">
    <property type="entry name" value="Uridine_kinase-like"/>
</dbReference>
<comment type="catalytic activity">
    <reaction evidence="15 16 17">
        <text>uridine + ATP = UMP + ADP + H(+)</text>
        <dbReference type="Rhea" id="RHEA:16825"/>
        <dbReference type="ChEBI" id="CHEBI:15378"/>
        <dbReference type="ChEBI" id="CHEBI:16704"/>
        <dbReference type="ChEBI" id="CHEBI:30616"/>
        <dbReference type="ChEBI" id="CHEBI:57865"/>
        <dbReference type="ChEBI" id="CHEBI:456216"/>
        <dbReference type="EC" id="2.7.1.48"/>
    </reaction>
</comment>
<keyword evidence="7 16" id="KW-0963">Cytoplasm</keyword>
<dbReference type="GO" id="GO:0044206">
    <property type="term" value="P:UMP salvage"/>
    <property type="evidence" value="ECO:0007669"/>
    <property type="project" value="UniProtKB-UniRule"/>
</dbReference>
<feature type="binding site" evidence="16">
    <location>
        <begin position="11"/>
        <end position="18"/>
    </location>
    <ligand>
        <name>ATP</name>
        <dbReference type="ChEBI" id="CHEBI:30616"/>
    </ligand>
</feature>
<comment type="subcellular location">
    <subcellularLocation>
        <location evidence="1 16 17">Cytoplasm</location>
    </subcellularLocation>
</comment>
<feature type="domain" description="Phosphoribulokinase/uridine kinase" evidence="18">
    <location>
        <begin position="6"/>
        <end position="192"/>
    </location>
</feature>
<comment type="similarity">
    <text evidence="4 16 17">Belongs to the uridine kinase family.</text>
</comment>
<evidence type="ECO:0000259" key="18">
    <source>
        <dbReference type="Pfam" id="PF00485"/>
    </source>
</evidence>
<evidence type="ECO:0000256" key="1">
    <source>
        <dbReference type="ARBA" id="ARBA00004496"/>
    </source>
</evidence>
<dbReference type="HAMAP" id="MF_00551">
    <property type="entry name" value="Uridine_kinase"/>
    <property type="match status" value="1"/>
</dbReference>
<dbReference type="InterPro" id="IPR027417">
    <property type="entry name" value="P-loop_NTPase"/>
</dbReference>
<dbReference type="InterPro" id="IPR006083">
    <property type="entry name" value="PRK/URK"/>
</dbReference>
<dbReference type="CDD" id="cd02023">
    <property type="entry name" value="UMPK"/>
    <property type="match status" value="1"/>
</dbReference>
<evidence type="ECO:0000256" key="15">
    <source>
        <dbReference type="ARBA" id="ARBA00048909"/>
    </source>
</evidence>
<keyword evidence="10 16" id="KW-0418">Kinase</keyword>
<dbReference type="UniPathway" id="UPA00579">
    <property type="reaction ID" value="UER00640"/>
</dbReference>
<evidence type="ECO:0000256" key="8">
    <source>
        <dbReference type="ARBA" id="ARBA00022679"/>
    </source>
</evidence>